<comment type="subcellular location">
    <subcellularLocation>
        <location evidence="1">Cell membrane</location>
        <topology evidence="1">Multi-pass membrane protein</topology>
    </subcellularLocation>
</comment>
<dbReference type="InterPro" id="IPR002758">
    <property type="entry name" value="Cation_antiport_E"/>
</dbReference>
<evidence type="ECO:0000256" key="3">
    <source>
        <dbReference type="ARBA" id="ARBA00022475"/>
    </source>
</evidence>
<dbReference type="PANTHER" id="PTHR34584">
    <property type="entry name" value="NA(+)/H(+) ANTIPORTER SUBUNIT E1"/>
    <property type="match status" value="1"/>
</dbReference>
<keyword evidence="9" id="KW-1185">Reference proteome</keyword>
<dbReference type="RefSeq" id="WP_109646120.1">
    <property type="nucleotide sequence ID" value="NZ_QGGB01000005.1"/>
</dbReference>
<evidence type="ECO:0000256" key="7">
    <source>
        <dbReference type="SAM" id="Phobius"/>
    </source>
</evidence>
<protein>
    <recommendedName>
        <fullName evidence="10">Multisubunit sodium/proton antiporter MrpE subunit</fullName>
    </recommendedName>
</protein>
<dbReference type="PANTHER" id="PTHR34584:SF1">
    <property type="entry name" value="NA(+)_H(+) ANTIPORTER SUBUNIT E1"/>
    <property type="match status" value="1"/>
</dbReference>
<dbReference type="OrthoDB" id="9800498at2"/>
<evidence type="ECO:0000256" key="1">
    <source>
        <dbReference type="ARBA" id="ARBA00004651"/>
    </source>
</evidence>
<evidence type="ECO:0008006" key="10">
    <source>
        <dbReference type="Google" id="ProtNLM"/>
    </source>
</evidence>
<reference evidence="8 9" key="1">
    <citation type="submission" date="2018-05" db="EMBL/GenBank/DDBJ databases">
        <title>Rhodohalobacter halophilus gen. nov., sp. nov., a moderately halophilic member of the family Balneolaceae.</title>
        <authorList>
            <person name="Liu Z.-W."/>
        </authorList>
    </citation>
    <scope>NUCLEOTIDE SEQUENCE [LARGE SCALE GENOMIC DNA]</scope>
    <source>
        <strain evidence="8 9">8A47</strain>
    </source>
</reference>
<keyword evidence="4 7" id="KW-0812">Transmembrane</keyword>
<feature type="transmembrane region" description="Helical" evidence="7">
    <location>
        <begin position="7"/>
        <end position="23"/>
    </location>
</feature>
<sequence>MKKLSFFSLATSFTTLMIFWLIMSGKFDAIYIGFGVFSVASVLYVNHNVRRYRFFEDDIDGLQQLRYGRATYYFFWMIGQIIVAGFHVLKLIARPAMPIKPAIITFDADLPNVHARMILGNSITLTPGTITLDISGSRFTVHSIDTKSREGIINDEMPRQVLKLFSDEDRQVVSNVRVVTKASEV</sequence>
<feature type="transmembrane region" description="Helical" evidence="7">
    <location>
        <begin position="70"/>
        <end position="89"/>
    </location>
</feature>
<dbReference type="GO" id="GO:0005886">
    <property type="term" value="C:plasma membrane"/>
    <property type="evidence" value="ECO:0007669"/>
    <property type="project" value="UniProtKB-SubCell"/>
</dbReference>
<evidence type="ECO:0000313" key="9">
    <source>
        <dbReference type="Proteomes" id="UP000245533"/>
    </source>
</evidence>
<dbReference type="AlphaFoldDB" id="A0A316TQX7"/>
<evidence type="ECO:0000256" key="2">
    <source>
        <dbReference type="ARBA" id="ARBA00006228"/>
    </source>
</evidence>
<organism evidence="8 9">
    <name type="scientific">Rhodohalobacter mucosus</name>
    <dbReference type="NCBI Taxonomy" id="2079485"/>
    <lineage>
        <taxon>Bacteria</taxon>
        <taxon>Pseudomonadati</taxon>
        <taxon>Balneolota</taxon>
        <taxon>Balneolia</taxon>
        <taxon>Balneolales</taxon>
        <taxon>Balneolaceae</taxon>
        <taxon>Rhodohalobacter</taxon>
    </lineage>
</organism>
<comment type="similarity">
    <text evidence="2">Belongs to the CPA3 antiporters (TC 2.A.63) subunit E family.</text>
</comment>
<comment type="caution">
    <text evidence="8">The sequence shown here is derived from an EMBL/GenBank/DDBJ whole genome shotgun (WGS) entry which is preliminary data.</text>
</comment>
<dbReference type="Proteomes" id="UP000245533">
    <property type="component" value="Unassembled WGS sequence"/>
</dbReference>
<keyword evidence="5 7" id="KW-1133">Transmembrane helix</keyword>
<feature type="transmembrane region" description="Helical" evidence="7">
    <location>
        <begin position="29"/>
        <end position="49"/>
    </location>
</feature>
<evidence type="ECO:0000256" key="6">
    <source>
        <dbReference type="ARBA" id="ARBA00023136"/>
    </source>
</evidence>
<dbReference type="EMBL" id="QGGB01000005">
    <property type="protein sequence ID" value="PWN06820.1"/>
    <property type="molecule type" value="Genomic_DNA"/>
</dbReference>
<evidence type="ECO:0000256" key="5">
    <source>
        <dbReference type="ARBA" id="ARBA00022989"/>
    </source>
</evidence>
<proteinExistence type="inferred from homology"/>
<keyword evidence="6 7" id="KW-0472">Membrane</keyword>
<accession>A0A316TQX7</accession>
<name>A0A316TQX7_9BACT</name>
<evidence type="ECO:0000256" key="4">
    <source>
        <dbReference type="ARBA" id="ARBA00022692"/>
    </source>
</evidence>
<dbReference type="Pfam" id="PF01899">
    <property type="entry name" value="MNHE"/>
    <property type="match status" value="1"/>
</dbReference>
<gene>
    <name evidence="8" type="ORF">DDZ15_05980</name>
</gene>
<dbReference type="GO" id="GO:0008324">
    <property type="term" value="F:monoatomic cation transmembrane transporter activity"/>
    <property type="evidence" value="ECO:0007669"/>
    <property type="project" value="InterPro"/>
</dbReference>
<keyword evidence="3" id="KW-1003">Cell membrane</keyword>
<evidence type="ECO:0000313" key="8">
    <source>
        <dbReference type="EMBL" id="PWN06820.1"/>
    </source>
</evidence>